<feature type="chain" id="PRO_5001439697" evidence="10">
    <location>
        <begin position="20"/>
        <end position="485"/>
    </location>
</feature>
<feature type="signal peptide" evidence="10">
    <location>
        <begin position="1"/>
        <end position="19"/>
    </location>
</feature>
<dbReference type="PROSITE" id="PS51257">
    <property type="entry name" value="PROKAR_LIPOPROTEIN"/>
    <property type="match status" value="1"/>
</dbReference>
<dbReference type="EMBL" id="CP003350">
    <property type="protein sequence ID" value="AFC87570.1"/>
    <property type="molecule type" value="Genomic_DNA"/>
</dbReference>
<sequence>MRRSSCALGASLALLSMLAGCTTSRGLHPQLTPVDPRGLALAQTTARFDFSPAAWPTGDWWQSLGDPQLDQLEQEALAGNPDISLAEARLRAAQAQADTSRAARLPSLDLGAGIGGGRPPPAVIPAAGSFKSAKYGALNFQWDLDLWGGKREAWVAAVDQAHAAEVDVQAARVELSASVARSYIQLSYAWTQLDVANAEHQRSEDARRLTRQRVAAGIDNQSQLKQSDAEVASADQQCLAAREAIDDARIQLAILLGKGPDRGLSLSRPPALPLAIPGLPTVVPADLIGHRADLVAARWRVEAAGHTIKSDKTQFLPNISISALAGALAVGSANPFEFPAAFYGGGPALSLPIFDGGRRRATLAGADAGYDQAVAQYDKILIGAVNDIARQLTDVQSLSAQLHAQQRARDAAQAAWSLAEQRYHAGVGSYLEALVVRQQLLVADQKLADLHARQLDLSVQLVQALGGGFQPSAQALAAHSSHHSR</sequence>
<evidence type="ECO:0000256" key="1">
    <source>
        <dbReference type="ARBA" id="ARBA00004370"/>
    </source>
</evidence>
<evidence type="ECO:0000256" key="4">
    <source>
        <dbReference type="ARBA" id="ARBA00022692"/>
    </source>
</evidence>
<dbReference type="Proteomes" id="UP000005234">
    <property type="component" value="Chromosome"/>
</dbReference>
<dbReference type="KEGG" id="fau:Fraau_3247"/>
<dbReference type="GO" id="GO:0009279">
    <property type="term" value="C:cell outer membrane"/>
    <property type="evidence" value="ECO:0007669"/>
    <property type="project" value="UniProtKB-SubCell"/>
</dbReference>
<keyword evidence="8 10" id="KW-0449">Lipoprotein</keyword>
<comment type="similarity">
    <text evidence="2 10">Belongs to the outer membrane factor (OMF) (TC 1.B.17) family.</text>
</comment>
<keyword evidence="12" id="KW-1185">Reference proteome</keyword>
<gene>
    <name evidence="11" type="ordered locus">Fraau_3247</name>
</gene>
<organism evidence="11 12">
    <name type="scientific">Frateuria aurantia (strain ATCC 33424 / DSM 6220 / KCTC 2777 / LMG 1558 / NBRC 3245 / NCIMB 13370)</name>
    <name type="common">Acetobacter aurantius</name>
    <dbReference type="NCBI Taxonomy" id="767434"/>
    <lineage>
        <taxon>Bacteria</taxon>
        <taxon>Pseudomonadati</taxon>
        <taxon>Pseudomonadota</taxon>
        <taxon>Gammaproteobacteria</taxon>
        <taxon>Lysobacterales</taxon>
        <taxon>Rhodanobacteraceae</taxon>
        <taxon>Frateuria</taxon>
    </lineage>
</organism>
<evidence type="ECO:0000256" key="8">
    <source>
        <dbReference type="ARBA" id="ARBA00023288"/>
    </source>
</evidence>
<evidence type="ECO:0000256" key="7">
    <source>
        <dbReference type="ARBA" id="ARBA00023139"/>
    </source>
</evidence>
<dbReference type="NCBIfam" id="TIGR01845">
    <property type="entry name" value="outer_NodT"/>
    <property type="match status" value="1"/>
</dbReference>
<evidence type="ECO:0000256" key="5">
    <source>
        <dbReference type="ARBA" id="ARBA00022729"/>
    </source>
</evidence>
<keyword evidence="4 10" id="KW-0812">Transmembrane</keyword>
<name>H8L262_FRAAD</name>
<dbReference type="STRING" id="767434.Fraau_3247"/>
<evidence type="ECO:0000313" key="12">
    <source>
        <dbReference type="Proteomes" id="UP000005234"/>
    </source>
</evidence>
<dbReference type="PANTHER" id="PTHR30203:SF20">
    <property type="entry name" value="MULTIDRUG RESISTANCE OUTER MEMBRANE PROTEIN MDTP-RELATED"/>
    <property type="match status" value="1"/>
</dbReference>
<dbReference type="GO" id="GO:0015562">
    <property type="term" value="F:efflux transmembrane transporter activity"/>
    <property type="evidence" value="ECO:0007669"/>
    <property type="project" value="InterPro"/>
</dbReference>
<dbReference type="SUPFAM" id="SSF56954">
    <property type="entry name" value="Outer membrane efflux proteins (OEP)"/>
    <property type="match status" value="1"/>
</dbReference>
<evidence type="ECO:0000256" key="2">
    <source>
        <dbReference type="ARBA" id="ARBA00007613"/>
    </source>
</evidence>
<dbReference type="PANTHER" id="PTHR30203">
    <property type="entry name" value="OUTER MEMBRANE CATION EFFLUX PROTEIN"/>
    <property type="match status" value="1"/>
</dbReference>
<evidence type="ECO:0000256" key="9">
    <source>
        <dbReference type="ARBA" id="ARBA00037313"/>
    </source>
</evidence>
<proteinExistence type="inferred from homology"/>
<dbReference type="Pfam" id="PF02321">
    <property type="entry name" value="OEP"/>
    <property type="match status" value="2"/>
</dbReference>
<evidence type="ECO:0000313" key="11">
    <source>
        <dbReference type="EMBL" id="AFC87570.1"/>
    </source>
</evidence>
<comment type="function">
    <text evidence="9">Could be involved in resistance to puromycin, acriflavine and tetraphenylarsonium chloride.</text>
</comment>
<dbReference type="Gene3D" id="2.20.200.10">
    <property type="entry name" value="Outer membrane efflux proteins (OEP)"/>
    <property type="match status" value="1"/>
</dbReference>
<dbReference type="eggNOG" id="COG1538">
    <property type="taxonomic scope" value="Bacteria"/>
</dbReference>
<dbReference type="HOGENOM" id="CLU_012817_13_2_6"/>
<dbReference type="Gene3D" id="1.20.1600.10">
    <property type="entry name" value="Outer membrane efflux proteins (OEP)"/>
    <property type="match status" value="1"/>
</dbReference>
<keyword evidence="5 10" id="KW-0732">Signal</keyword>
<dbReference type="RefSeq" id="WP_014404572.1">
    <property type="nucleotide sequence ID" value="NC_017033.1"/>
</dbReference>
<evidence type="ECO:0000256" key="3">
    <source>
        <dbReference type="ARBA" id="ARBA00022452"/>
    </source>
</evidence>
<evidence type="ECO:0000256" key="6">
    <source>
        <dbReference type="ARBA" id="ARBA00023136"/>
    </source>
</evidence>
<evidence type="ECO:0000256" key="10">
    <source>
        <dbReference type="RuleBase" id="RU362097"/>
    </source>
</evidence>
<protein>
    <submittedName>
        <fullName evidence="11">Efflux transporter, outer membrane factor lipoprotein, NodT family</fullName>
    </submittedName>
</protein>
<comment type="subcellular location">
    <subcellularLocation>
        <location evidence="10">Cell outer membrane</location>
        <topology evidence="10">Lipid-anchor</topology>
    </subcellularLocation>
    <subcellularLocation>
        <location evidence="1">Membrane</location>
    </subcellularLocation>
</comment>
<dbReference type="OrthoDB" id="9770517at2"/>
<dbReference type="AlphaFoldDB" id="H8L262"/>
<reference evidence="11" key="1">
    <citation type="submission" date="2012-02" db="EMBL/GenBank/DDBJ databases">
        <title>The complete genome of Frateuria aurantia DSM 6220.</title>
        <authorList>
            <consortium name="US DOE Joint Genome Institute (JGI-PGF)"/>
            <person name="Lucas S."/>
            <person name="Copeland A."/>
            <person name="Lapidus A."/>
            <person name="Glavina del Rio T."/>
            <person name="Dalin E."/>
            <person name="Tice H."/>
            <person name="Bruce D."/>
            <person name="Goodwin L."/>
            <person name="Pitluck S."/>
            <person name="Peters L."/>
            <person name="Ovchinnikova G."/>
            <person name="Teshima H."/>
            <person name="Kyrpides N."/>
            <person name="Mavromatis K."/>
            <person name="Ivanova N."/>
            <person name="Brettin T."/>
            <person name="Detter J.C."/>
            <person name="Han C."/>
            <person name="Larimer F."/>
            <person name="Land M."/>
            <person name="Hauser L."/>
            <person name="Markowitz V."/>
            <person name="Cheng J.-F."/>
            <person name="Hugenholtz P."/>
            <person name="Woyke T."/>
            <person name="Wu D."/>
            <person name="Brambilla E."/>
            <person name="Klenk H.-P."/>
            <person name="Eisen J.A."/>
        </authorList>
    </citation>
    <scope>NUCLEOTIDE SEQUENCE</scope>
    <source>
        <strain evidence="11">DSM 6220</strain>
    </source>
</reference>
<dbReference type="InterPro" id="IPR010131">
    <property type="entry name" value="MdtP/NodT-like"/>
</dbReference>
<keyword evidence="6 10" id="KW-0472">Membrane</keyword>
<keyword evidence="3 10" id="KW-1134">Transmembrane beta strand</keyword>
<dbReference type="InterPro" id="IPR003423">
    <property type="entry name" value="OMP_efflux"/>
</dbReference>
<accession>H8L262</accession>
<keyword evidence="7 10" id="KW-0564">Palmitate</keyword>